<organism evidence="9 10">
    <name type="scientific">Gemella bergeri ATCC 700627</name>
    <dbReference type="NCBI Taxonomy" id="1321820"/>
    <lineage>
        <taxon>Bacteria</taxon>
        <taxon>Bacillati</taxon>
        <taxon>Bacillota</taxon>
        <taxon>Bacilli</taxon>
        <taxon>Bacillales</taxon>
        <taxon>Gemellaceae</taxon>
        <taxon>Gemella</taxon>
    </lineage>
</organism>
<evidence type="ECO:0000256" key="5">
    <source>
        <dbReference type="ARBA" id="ARBA00023002"/>
    </source>
</evidence>
<sequence length="348" mass="38054">MLSPGGVAVKPQFKGIDLKNIHTFRGPEDTQAVADCMKNSKKAVVVGGGYIGLEVAESYAKAGIEVTIVDFAPRILNTYLDKELTDILTAEGVKHNITIRGEEKVISFKGENGKVRSVVTDKGEYPADTVIISVGVRPDASWLSGELELTERGFVVTNEYLETSAKDVYAGGDSTLLPYSPTGGKLPIALATLARRQGVIAALNALGKKVKMPAVNGTSALSFFDYNFVSTGLSSKGINLYNGNITSKYVKEKLYPDFMRKENNLIHMKIYYDNDTHRILGAQLMSKHDITDGIAAISIAISSNWTLEELALADIFFQPEFDRPWHYINVLAMAALDYKWGGADKLLF</sequence>
<keyword evidence="6" id="KW-0676">Redox-active center</keyword>
<dbReference type="eggNOG" id="COG0446">
    <property type="taxonomic scope" value="Bacteria"/>
</dbReference>
<evidence type="ECO:0000256" key="4">
    <source>
        <dbReference type="ARBA" id="ARBA00022827"/>
    </source>
</evidence>
<dbReference type="PATRIC" id="fig|1321820.3.peg.1337"/>
<evidence type="ECO:0000256" key="3">
    <source>
        <dbReference type="ARBA" id="ARBA00022630"/>
    </source>
</evidence>
<accession>U2Q0U7</accession>
<dbReference type="Pfam" id="PF07992">
    <property type="entry name" value="Pyr_redox_2"/>
    <property type="match status" value="1"/>
</dbReference>
<comment type="cofactor">
    <cofactor evidence="1">
        <name>FAD</name>
        <dbReference type="ChEBI" id="CHEBI:57692"/>
    </cofactor>
</comment>
<comment type="caution">
    <text evidence="9">The sequence shown here is derived from an EMBL/GenBank/DDBJ whole genome shotgun (WGS) entry which is preliminary data.</text>
</comment>
<evidence type="ECO:0000256" key="2">
    <source>
        <dbReference type="ARBA" id="ARBA00009130"/>
    </source>
</evidence>
<evidence type="ECO:0000256" key="6">
    <source>
        <dbReference type="ARBA" id="ARBA00023284"/>
    </source>
</evidence>
<dbReference type="AlphaFoldDB" id="U2Q0U7"/>
<dbReference type="Proteomes" id="UP000016637">
    <property type="component" value="Unassembled WGS sequence"/>
</dbReference>
<dbReference type="SUPFAM" id="SSF51905">
    <property type="entry name" value="FAD/NAD(P)-binding domain"/>
    <property type="match status" value="1"/>
</dbReference>
<evidence type="ECO:0000313" key="9">
    <source>
        <dbReference type="EMBL" id="ERK56385.1"/>
    </source>
</evidence>
<name>U2Q0U7_9BACL</name>
<evidence type="ECO:0000259" key="7">
    <source>
        <dbReference type="Pfam" id="PF02852"/>
    </source>
</evidence>
<dbReference type="Pfam" id="PF02852">
    <property type="entry name" value="Pyr_redox_dim"/>
    <property type="match status" value="1"/>
</dbReference>
<dbReference type="Gene3D" id="3.50.50.60">
    <property type="entry name" value="FAD/NAD(P)-binding domain"/>
    <property type="match status" value="2"/>
</dbReference>
<dbReference type="PANTHER" id="PTHR43429">
    <property type="entry name" value="PYRIDINE NUCLEOTIDE-DISULFIDE OXIDOREDUCTASE DOMAIN-CONTAINING"/>
    <property type="match status" value="1"/>
</dbReference>
<dbReference type="EMBL" id="AWVP01000093">
    <property type="protein sequence ID" value="ERK56385.1"/>
    <property type="molecule type" value="Genomic_DNA"/>
</dbReference>
<evidence type="ECO:0000259" key="8">
    <source>
        <dbReference type="Pfam" id="PF07992"/>
    </source>
</evidence>
<keyword evidence="3" id="KW-0285">Flavoprotein</keyword>
<feature type="domain" description="FAD/NAD(P)-binding" evidence="8">
    <location>
        <begin position="2"/>
        <end position="198"/>
    </location>
</feature>
<dbReference type="PRINTS" id="PR00411">
    <property type="entry name" value="PNDRDTASEI"/>
</dbReference>
<dbReference type="GO" id="GO:0004601">
    <property type="term" value="F:peroxidase activity"/>
    <property type="evidence" value="ECO:0007669"/>
    <property type="project" value="UniProtKB-KW"/>
</dbReference>
<proteinExistence type="inferred from homology"/>
<keyword evidence="9" id="KW-0575">Peroxidase</keyword>
<dbReference type="PANTHER" id="PTHR43429:SF1">
    <property type="entry name" value="NAD(P)H SULFUR OXIDOREDUCTASE (COA-DEPENDENT)"/>
    <property type="match status" value="1"/>
</dbReference>
<dbReference type="PRINTS" id="PR00368">
    <property type="entry name" value="FADPNR"/>
</dbReference>
<comment type="similarity">
    <text evidence="2">Belongs to the class-III pyridine nucleotide-disulfide oxidoreductase family.</text>
</comment>
<keyword evidence="10" id="KW-1185">Reference proteome</keyword>
<keyword evidence="4" id="KW-0274">FAD</keyword>
<dbReference type="InterPro" id="IPR036188">
    <property type="entry name" value="FAD/NAD-bd_sf"/>
</dbReference>
<evidence type="ECO:0000313" key="10">
    <source>
        <dbReference type="Proteomes" id="UP000016637"/>
    </source>
</evidence>
<dbReference type="Gene3D" id="3.30.390.30">
    <property type="match status" value="1"/>
</dbReference>
<dbReference type="InterPro" id="IPR023753">
    <property type="entry name" value="FAD/NAD-binding_dom"/>
</dbReference>
<reference evidence="9 10" key="1">
    <citation type="submission" date="2013-08" db="EMBL/GenBank/DDBJ databases">
        <authorList>
            <person name="Weinstock G."/>
            <person name="Sodergren E."/>
            <person name="Wylie T."/>
            <person name="Fulton L."/>
            <person name="Fulton R."/>
            <person name="Fronick C."/>
            <person name="O'Laughlin M."/>
            <person name="Godfrey J."/>
            <person name="Miner T."/>
            <person name="Herter B."/>
            <person name="Appelbaum E."/>
            <person name="Cordes M."/>
            <person name="Lek S."/>
            <person name="Wollam A."/>
            <person name="Pepin K.H."/>
            <person name="Palsikar V.B."/>
            <person name="Mitreva M."/>
            <person name="Wilson R.K."/>
        </authorList>
    </citation>
    <scope>NUCLEOTIDE SEQUENCE [LARGE SCALE GENOMIC DNA]</scope>
    <source>
        <strain evidence="9 10">ATCC 700627</strain>
    </source>
</reference>
<dbReference type="SUPFAM" id="SSF55424">
    <property type="entry name" value="FAD/NAD-linked reductases, dimerisation (C-terminal) domain"/>
    <property type="match status" value="1"/>
</dbReference>
<dbReference type="InterPro" id="IPR050260">
    <property type="entry name" value="FAD-bd_OxRdtase"/>
</dbReference>
<dbReference type="InterPro" id="IPR016156">
    <property type="entry name" value="FAD/NAD-linked_Rdtase_dimer_sf"/>
</dbReference>
<feature type="domain" description="Pyridine nucleotide-disulphide oxidoreductase dimerisation" evidence="7">
    <location>
        <begin position="220"/>
        <end position="322"/>
    </location>
</feature>
<keyword evidence="5" id="KW-0560">Oxidoreductase</keyword>
<gene>
    <name evidence="9" type="ORF">HMPREF1983_01385</name>
</gene>
<dbReference type="InterPro" id="IPR004099">
    <property type="entry name" value="Pyr_nucl-diS_OxRdtase_dimer"/>
</dbReference>
<protein>
    <submittedName>
        <fullName evidence="9">NADH peroxidase family protein</fullName>
    </submittedName>
</protein>
<evidence type="ECO:0000256" key="1">
    <source>
        <dbReference type="ARBA" id="ARBA00001974"/>
    </source>
</evidence>
<dbReference type="HOGENOM" id="CLU_003291_1_0_9"/>